<organism evidence="1 2">
    <name type="scientific">Belliella aquatica</name>
    <dbReference type="NCBI Taxonomy" id="1323734"/>
    <lineage>
        <taxon>Bacteria</taxon>
        <taxon>Pseudomonadati</taxon>
        <taxon>Bacteroidota</taxon>
        <taxon>Cytophagia</taxon>
        <taxon>Cytophagales</taxon>
        <taxon>Cyclobacteriaceae</taxon>
        <taxon>Belliella</taxon>
    </lineage>
</organism>
<sequence length="374" mass="43541">MNSKSINIASLIAFILLIVSCGKSENSDKIIILKSVEEYDFKDLEINKMIQFEATKSNLLGMYLDVRFSRDNFWVLDLNNSNSIFGFDSEGRSLGYVAQVGEGPNTILNIRDFLVSNDTIIVLSNLGDQVEISKWNKHNSLLDKRRVEANGYTFIDDKIKNKWYLYSGYNKVAGKYRLNRYDKDFNKDKEYLENDFGDEILPFLERSFFQGYRRTLFKESLLSEVYELGEQDLKLVYEIDFGSYQVPDLFWQKDPFEGFEMINENGFANISFIAESEKHFLIEIQIQEDGVPRKELLFIEKSSGKRIKVKVDQDQSAFFYSPFGFDESGNVLFYAYSRIAEKFMDSISDRVKENLKFEKDGNPVIIYAKVPDFK</sequence>
<dbReference type="RefSeq" id="WP_188443187.1">
    <property type="nucleotide sequence ID" value="NZ_BMFD01000008.1"/>
</dbReference>
<evidence type="ECO:0000313" key="2">
    <source>
        <dbReference type="Proteomes" id="UP000635885"/>
    </source>
</evidence>
<dbReference type="PROSITE" id="PS51257">
    <property type="entry name" value="PROKAR_LIPOPROTEIN"/>
    <property type="match status" value="1"/>
</dbReference>
<dbReference type="EMBL" id="BMFD01000008">
    <property type="protein sequence ID" value="GGC44495.1"/>
    <property type="molecule type" value="Genomic_DNA"/>
</dbReference>
<comment type="caution">
    <text evidence="1">The sequence shown here is derived from an EMBL/GenBank/DDBJ whole genome shotgun (WGS) entry which is preliminary data.</text>
</comment>
<evidence type="ECO:0008006" key="3">
    <source>
        <dbReference type="Google" id="ProtNLM"/>
    </source>
</evidence>
<reference evidence="2" key="1">
    <citation type="journal article" date="2019" name="Int. J. Syst. Evol. Microbiol.">
        <title>The Global Catalogue of Microorganisms (GCM) 10K type strain sequencing project: providing services to taxonomists for standard genome sequencing and annotation.</title>
        <authorList>
            <consortium name="The Broad Institute Genomics Platform"/>
            <consortium name="The Broad Institute Genome Sequencing Center for Infectious Disease"/>
            <person name="Wu L."/>
            <person name="Ma J."/>
        </authorList>
    </citation>
    <scope>NUCLEOTIDE SEQUENCE [LARGE SCALE GENOMIC DNA]</scope>
    <source>
        <strain evidence="2">CGMCC 1.12479</strain>
    </source>
</reference>
<dbReference type="Proteomes" id="UP000635885">
    <property type="component" value="Unassembled WGS sequence"/>
</dbReference>
<evidence type="ECO:0000313" key="1">
    <source>
        <dbReference type="EMBL" id="GGC44495.1"/>
    </source>
</evidence>
<name>A0ABQ1MSZ7_9BACT</name>
<gene>
    <name evidence="1" type="ORF">GCM10010993_23740</name>
</gene>
<protein>
    <recommendedName>
        <fullName evidence="3">6-bladed beta-propeller protein</fullName>
    </recommendedName>
</protein>
<keyword evidence="2" id="KW-1185">Reference proteome</keyword>
<proteinExistence type="predicted"/>
<accession>A0ABQ1MSZ7</accession>
<dbReference type="Pfam" id="PF17170">
    <property type="entry name" value="DUF5128"/>
    <property type="match status" value="1"/>
</dbReference>